<sequence>MLLQRILTAIVLAPLMLAGIFWLPDAGFRVFIALIALIGAWEWSNLVGYKKSISRLGVAAGVAALLVVLHLIVDVHSLAWPLISLVPLVWWLFASVVVISYPKRIEWLSSRKLKLSTLVPVLGGFWMGLVWLKNQDQSALLLTWLMLLVWGADIGAYFAGRAFGNRKLAPKVSPGKTWAGVYGGMAASMLISVCIAFFFLPGFSLKGWLWLLLISAAVVAISVIGDLFESLLKRNRGIKDSSALLPGHGGVLDRIDSLCAATPVFVLLWFVLMVV</sequence>
<feature type="transmembrane region" description="Helical" evidence="19">
    <location>
        <begin position="138"/>
        <end position="159"/>
    </location>
</feature>
<reference evidence="20 21" key="1">
    <citation type="submission" date="2019-03" db="EMBL/GenBank/DDBJ databases">
        <title>Genomic Encyclopedia of Archaeal and Bacterial Type Strains, Phase II (KMG-II): from individual species to whole genera.</title>
        <authorList>
            <person name="Goeker M."/>
        </authorList>
    </citation>
    <scope>NUCLEOTIDE SEQUENCE [LARGE SCALE GENOMIC DNA]</scope>
    <source>
        <strain evidence="20 21">DSM 15388</strain>
    </source>
</reference>
<evidence type="ECO:0000256" key="15">
    <source>
        <dbReference type="ARBA" id="ARBA00023136"/>
    </source>
</evidence>
<protein>
    <recommendedName>
        <fullName evidence="7 18">Phosphatidate cytidylyltransferase</fullName>
        <ecNumber evidence="6 18">2.7.7.41</ecNumber>
    </recommendedName>
</protein>
<evidence type="ECO:0000256" key="4">
    <source>
        <dbReference type="ARBA" id="ARBA00005189"/>
    </source>
</evidence>
<name>A0A4R3I6C3_9GAMM</name>
<feature type="transmembrane region" description="Helical" evidence="19">
    <location>
        <begin position="207"/>
        <end position="228"/>
    </location>
</feature>
<keyword evidence="21" id="KW-1185">Reference proteome</keyword>
<evidence type="ECO:0000256" key="6">
    <source>
        <dbReference type="ARBA" id="ARBA00012487"/>
    </source>
</evidence>
<keyword evidence="9" id="KW-0444">Lipid biosynthesis</keyword>
<keyword evidence="10 18" id="KW-0808">Transferase</keyword>
<keyword evidence="17" id="KW-1208">Phospholipid metabolism</keyword>
<keyword evidence="16" id="KW-0594">Phospholipid biosynthesis</keyword>
<dbReference type="GO" id="GO:0016024">
    <property type="term" value="P:CDP-diacylglycerol biosynthetic process"/>
    <property type="evidence" value="ECO:0007669"/>
    <property type="project" value="UniProtKB-UniPathway"/>
</dbReference>
<feature type="transmembrane region" description="Helical" evidence="19">
    <location>
        <begin position="30"/>
        <end position="49"/>
    </location>
</feature>
<dbReference type="EMBL" id="SLZR01000008">
    <property type="protein sequence ID" value="TCS40712.1"/>
    <property type="molecule type" value="Genomic_DNA"/>
</dbReference>
<feature type="transmembrane region" description="Helical" evidence="19">
    <location>
        <begin position="179"/>
        <end position="201"/>
    </location>
</feature>
<keyword evidence="12 18" id="KW-0548">Nucleotidyltransferase</keyword>
<comment type="similarity">
    <text evidence="5 18">Belongs to the CDS family.</text>
</comment>
<evidence type="ECO:0000256" key="11">
    <source>
        <dbReference type="ARBA" id="ARBA00022692"/>
    </source>
</evidence>
<feature type="transmembrane region" description="Helical" evidence="19">
    <location>
        <begin position="56"/>
        <end position="73"/>
    </location>
</feature>
<evidence type="ECO:0000256" key="16">
    <source>
        <dbReference type="ARBA" id="ARBA00023209"/>
    </source>
</evidence>
<evidence type="ECO:0000256" key="8">
    <source>
        <dbReference type="ARBA" id="ARBA00022475"/>
    </source>
</evidence>
<keyword evidence="11 18" id="KW-0812">Transmembrane</keyword>
<evidence type="ECO:0000256" key="9">
    <source>
        <dbReference type="ARBA" id="ARBA00022516"/>
    </source>
</evidence>
<dbReference type="GO" id="GO:0004605">
    <property type="term" value="F:phosphatidate cytidylyltransferase activity"/>
    <property type="evidence" value="ECO:0007669"/>
    <property type="project" value="UniProtKB-EC"/>
</dbReference>
<dbReference type="PANTHER" id="PTHR46382:SF1">
    <property type="entry name" value="PHOSPHATIDATE CYTIDYLYLTRANSFERASE"/>
    <property type="match status" value="1"/>
</dbReference>
<comment type="subcellular location">
    <subcellularLocation>
        <location evidence="2">Cell membrane</location>
        <topology evidence="2">Multi-pass membrane protein</topology>
    </subcellularLocation>
</comment>
<evidence type="ECO:0000313" key="21">
    <source>
        <dbReference type="Proteomes" id="UP000295793"/>
    </source>
</evidence>
<evidence type="ECO:0000256" key="1">
    <source>
        <dbReference type="ARBA" id="ARBA00001698"/>
    </source>
</evidence>
<evidence type="ECO:0000256" key="19">
    <source>
        <dbReference type="SAM" id="Phobius"/>
    </source>
</evidence>
<feature type="transmembrane region" description="Helical" evidence="19">
    <location>
        <begin position="113"/>
        <end position="132"/>
    </location>
</feature>
<evidence type="ECO:0000256" key="18">
    <source>
        <dbReference type="RuleBase" id="RU003938"/>
    </source>
</evidence>
<evidence type="ECO:0000256" key="17">
    <source>
        <dbReference type="ARBA" id="ARBA00023264"/>
    </source>
</evidence>
<dbReference type="InterPro" id="IPR000374">
    <property type="entry name" value="PC_trans"/>
</dbReference>
<organism evidence="20 21">
    <name type="scientific">Reinekea marinisedimentorum</name>
    <dbReference type="NCBI Taxonomy" id="230495"/>
    <lineage>
        <taxon>Bacteria</taxon>
        <taxon>Pseudomonadati</taxon>
        <taxon>Pseudomonadota</taxon>
        <taxon>Gammaproteobacteria</taxon>
        <taxon>Oceanospirillales</taxon>
        <taxon>Saccharospirillaceae</taxon>
        <taxon>Reinekea</taxon>
    </lineage>
</organism>
<dbReference type="EC" id="2.7.7.41" evidence="6 18"/>
<evidence type="ECO:0000313" key="20">
    <source>
        <dbReference type="EMBL" id="TCS40712.1"/>
    </source>
</evidence>
<evidence type="ECO:0000256" key="3">
    <source>
        <dbReference type="ARBA" id="ARBA00005119"/>
    </source>
</evidence>
<comment type="pathway">
    <text evidence="4">Lipid metabolism.</text>
</comment>
<dbReference type="PANTHER" id="PTHR46382">
    <property type="entry name" value="PHOSPHATIDATE CYTIDYLYLTRANSFERASE"/>
    <property type="match status" value="1"/>
</dbReference>
<dbReference type="PROSITE" id="PS01315">
    <property type="entry name" value="CDS"/>
    <property type="match status" value="1"/>
</dbReference>
<evidence type="ECO:0000256" key="13">
    <source>
        <dbReference type="ARBA" id="ARBA00022989"/>
    </source>
</evidence>
<evidence type="ECO:0000256" key="7">
    <source>
        <dbReference type="ARBA" id="ARBA00019373"/>
    </source>
</evidence>
<dbReference type="AlphaFoldDB" id="A0A4R3I6C3"/>
<evidence type="ECO:0000256" key="12">
    <source>
        <dbReference type="ARBA" id="ARBA00022695"/>
    </source>
</evidence>
<dbReference type="GO" id="GO:0005886">
    <property type="term" value="C:plasma membrane"/>
    <property type="evidence" value="ECO:0007669"/>
    <property type="project" value="UniProtKB-SubCell"/>
</dbReference>
<feature type="transmembrane region" description="Helical" evidence="19">
    <location>
        <begin position="7"/>
        <end position="24"/>
    </location>
</feature>
<evidence type="ECO:0000256" key="14">
    <source>
        <dbReference type="ARBA" id="ARBA00023098"/>
    </source>
</evidence>
<keyword evidence="14" id="KW-0443">Lipid metabolism</keyword>
<keyword evidence="8" id="KW-1003">Cell membrane</keyword>
<keyword evidence="13 19" id="KW-1133">Transmembrane helix</keyword>
<accession>A0A4R3I6C3</accession>
<evidence type="ECO:0000256" key="2">
    <source>
        <dbReference type="ARBA" id="ARBA00004651"/>
    </source>
</evidence>
<dbReference type="OrthoDB" id="9799199at2"/>
<comment type="caution">
    <text evidence="20">The sequence shown here is derived from an EMBL/GenBank/DDBJ whole genome shotgun (WGS) entry which is preliminary data.</text>
</comment>
<keyword evidence="15 19" id="KW-0472">Membrane</keyword>
<evidence type="ECO:0000256" key="10">
    <source>
        <dbReference type="ARBA" id="ARBA00022679"/>
    </source>
</evidence>
<dbReference type="Pfam" id="PF01148">
    <property type="entry name" value="CTP_transf_1"/>
    <property type="match status" value="1"/>
</dbReference>
<proteinExistence type="inferred from homology"/>
<evidence type="ECO:0000256" key="5">
    <source>
        <dbReference type="ARBA" id="ARBA00010185"/>
    </source>
</evidence>
<dbReference type="Proteomes" id="UP000295793">
    <property type="component" value="Unassembled WGS sequence"/>
</dbReference>
<comment type="catalytic activity">
    <reaction evidence="1 18">
        <text>a 1,2-diacyl-sn-glycero-3-phosphate + CTP + H(+) = a CDP-1,2-diacyl-sn-glycerol + diphosphate</text>
        <dbReference type="Rhea" id="RHEA:16229"/>
        <dbReference type="ChEBI" id="CHEBI:15378"/>
        <dbReference type="ChEBI" id="CHEBI:33019"/>
        <dbReference type="ChEBI" id="CHEBI:37563"/>
        <dbReference type="ChEBI" id="CHEBI:58332"/>
        <dbReference type="ChEBI" id="CHEBI:58608"/>
        <dbReference type="EC" id="2.7.7.41"/>
    </reaction>
</comment>
<comment type="pathway">
    <text evidence="3 18">Phospholipid metabolism; CDP-diacylglycerol biosynthesis; CDP-diacylglycerol from sn-glycerol 3-phosphate: step 3/3.</text>
</comment>
<feature type="transmembrane region" description="Helical" evidence="19">
    <location>
        <begin position="79"/>
        <end position="101"/>
    </location>
</feature>
<dbReference type="UniPathway" id="UPA00557">
    <property type="reaction ID" value="UER00614"/>
</dbReference>
<gene>
    <name evidence="20" type="ORF">BCF53_10869</name>
</gene>